<name>A0A493SXI7_ANAPP</name>
<proteinExistence type="predicted"/>
<keyword evidence="1" id="KW-0677">Repeat</keyword>
<evidence type="ECO:0000313" key="4">
    <source>
        <dbReference type="Ensembl" id="ENSAPLP00000018203.1"/>
    </source>
</evidence>
<dbReference type="InterPro" id="IPR000998">
    <property type="entry name" value="MAM_dom"/>
</dbReference>
<dbReference type="PROSITE" id="PS00740">
    <property type="entry name" value="MAM_1"/>
    <property type="match status" value="1"/>
</dbReference>
<protein>
    <recommendedName>
        <fullName evidence="3">MAM domain-containing protein</fullName>
    </recommendedName>
</protein>
<dbReference type="PANTHER" id="PTHR24051:SF12">
    <property type="entry name" value="PROTEIN-TYROSINE-PHOSPHATASE"/>
    <property type="match status" value="1"/>
</dbReference>
<dbReference type="PANTHER" id="PTHR24051">
    <property type="entry name" value="SUSHI DOMAIN-CONTAINING PROTEIN 1"/>
    <property type="match status" value="1"/>
</dbReference>
<sequence>PRRVIVRVALFLALMLLYTNKPNLSGFTERAEKKCFVFFILPSLSVGSFMMVNSSGRASGQKAHLLLPTLKENDTHCIDFHYYLSSRDRSSPGSLNVYVKVNGGPQGNPIWNVSGVVTEGWVKAELAISTFWPHFYQV</sequence>
<dbReference type="AlphaFoldDB" id="A0A493SXI7"/>
<reference evidence="4" key="3">
    <citation type="submission" date="2025-09" db="UniProtKB">
        <authorList>
            <consortium name="Ensembl"/>
        </authorList>
    </citation>
    <scope>IDENTIFICATION</scope>
</reference>
<dbReference type="PROSITE" id="PS50060">
    <property type="entry name" value="MAM_2"/>
    <property type="match status" value="1"/>
</dbReference>
<evidence type="ECO:0000256" key="1">
    <source>
        <dbReference type="ARBA" id="ARBA00022737"/>
    </source>
</evidence>
<dbReference type="Proteomes" id="UP000016666">
    <property type="component" value="Unassembled WGS sequence"/>
</dbReference>
<dbReference type="Pfam" id="PF00629">
    <property type="entry name" value="MAM"/>
    <property type="match status" value="1"/>
</dbReference>
<dbReference type="SMART" id="SM00137">
    <property type="entry name" value="MAM"/>
    <property type="match status" value="1"/>
</dbReference>
<organism evidence="4 5">
    <name type="scientific">Anas platyrhynchos platyrhynchos</name>
    <name type="common">Northern mallard</name>
    <dbReference type="NCBI Taxonomy" id="8840"/>
    <lineage>
        <taxon>Eukaryota</taxon>
        <taxon>Metazoa</taxon>
        <taxon>Chordata</taxon>
        <taxon>Craniata</taxon>
        <taxon>Vertebrata</taxon>
        <taxon>Euteleostomi</taxon>
        <taxon>Archelosauria</taxon>
        <taxon>Archosauria</taxon>
        <taxon>Dinosauria</taxon>
        <taxon>Saurischia</taxon>
        <taxon>Theropoda</taxon>
        <taxon>Coelurosauria</taxon>
        <taxon>Aves</taxon>
        <taxon>Neognathae</taxon>
        <taxon>Galloanserae</taxon>
        <taxon>Anseriformes</taxon>
        <taxon>Anatidae</taxon>
        <taxon>Anatinae</taxon>
        <taxon>Anas</taxon>
    </lineage>
</organism>
<dbReference type="OMA" id="CHCLRTL"/>
<keyword evidence="2" id="KW-1015">Disulfide bond</keyword>
<dbReference type="InterPro" id="IPR051622">
    <property type="entry name" value="R-tyr_protein_phosphatases"/>
</dbReference>
<dbReference type="GO" id="GO:0016020">
    <property type="term" value="C:membrane"/>
    <property type="evidence" value="ECO:0007669"/>
    <property type="project" value="InterPro"/>
</dbReference>
<reference evidence="4" key="2">
    <citation type="submission" date="2025-08" db="UniProtKB">
        <authorList>
            <consortium name="Ensembl"/>
        </authorList>
    </citation>
    <scope>IDENTIFICATION</scope>
</reference>
<keyword evidence="5" id="KW-1185">Reference proteome</keyword>
<reference evidence="5" key="1">
    <citation type="submission" date="2017-10" db="EMBL/GenBank/DDBJ databases">
        <title>A new Pekin duck reference genome.</title>
        <authorList>
            <person name="Hou Z.-C."/>
            <person name="Zhou Z.-K."/>
            <person name="Zhu F."/>
            <person name="Hou S.-S."/>
        </authorList>
    </citation>
    <scope>NUCLEOTIDE SEQUENCE [LARGE SCALE GENOMIC DNA]</scope>
</reference>
<dbReference type="Ensembl" id="ENSAPLT00000046991.1">
    <property type="protein sequence ID" value="ENSAPLP00000018203.1"/>
    <property type="gene ID" value="ENSAPLG00000024022.1"/>
</dbReference>
<dbReference type="SUPFAM" id="SSF49899">
    <property type="entry name" value="Concanavalin A-like lectins/glucanases"/>
    <property type="match status" value="1"/>
</dbReference>
<evidence type="ECO:0000313" key="5">
    <source>
        <dbReference type="Proteomes" id="UP000016666"/>
    </source>
</evidence>
<evidence type="ECO:0000259" key="3">
    <source>
        <dbReference type="PROSITE" id="PS50060"/>
    </source>
</evidence>
<dbReference type="PRINTS" id="PR00020">
    <property type="entry name" value="MAMDOMAIN"/>
</dbReference>
<dbReference type="Gene3D" id="2.60.120.200">
    <property type="match status" value="1"/>
</dbReference>
<dbReference type="GeneTree" id="ENSGT00940000155326"/>
<dbReference type="InterPro" id="IPR013320">
    <property type="entry name" value="ConA-like_dom_sf"/>
</dbReference>
<evidence type="ECO:0000256" key="2">
    <source>
        <dbReference type="ARBA" id="ARBA00023157"/>
    </source>
</evidence>
<dbReference type="CDD" id="cd06263">
    <property type="entry name" value="MAM"/>
    <property type="match status" value="1"/>
</dbReference>
<dbReference type="STRING" id="8840.ENSAPLP00000018203"/>
<feature type="domain" description="MAM" evidence="3">
    <location>
        <begin position="47"/>
        <end position="138"/>
    </location>
</feature>
<accession>A0A493SXI7</accession>